<evidence type="ECO:0000259" key="9">
    <source>
        <dbReference type="Pfam" id="PF13231"/>
    </source>
</evidence>
<dbReference type="Pfam" id="PF13231">
    <property type="entry name" value="PMT_2"/>
    <property type="match status" value="1"/>
</dbReference>
<evidence type="ECO:0000313" key="10">
    <source>
        <dbReference type="EMBL" id="AUN94196.1"/>
    </source>
</evidence>
<dbReference type="InterPro" id="IPR050297">
    <property type="entry name" value="LipidA_mod_glycosyltrf_83"/>
</dbReference>
<dbReference type="GO" id="GO:0016763">
    <property type="term" value="F:pentosyltransferase activity"/>
    <property type="evidence" value="ECO:0007669"/>
    <property type="project" value="TreeGrafter"/>
</dbReference>
<dbReference type="InterPro" id="IPR038731">
    <property type="entry name" value="RgtA/B/C-like"/>
</dbReference>
<evidence type="ECO:0000256" key="3">
    <source>
        <dbReference type="ARBA" id="ARBA00022676"/>
    </source>
</evidence>
<dbReference type="AlphaFoldDB" id="A0A2I6S4K6"/>
<dbReference type="Proteomes" id="UP000242205">
    <property type="component" value="Chromosome"/>
</dbReference>
<reference evidence="10 11" key="1">
    <citation type="submission" date="2018-01" db="EMBL/GenBank/DDBJ databases">
        <authorList>
            <person name="Fu G.-Y."/>
        </authorList>
    </citation>
    <scope>NUCLEOTIDE SEQUENCE [LARGE SCALE GENOMIC DNA]</scope>
    <source>
        <strain evidence="10 11">SY39</strain>
    </source>
</reference>
<accession>A0A2I6S4K6</accession>
<dbReference type="GO" id="GO:0009103">
    <property type="term" value="P:lipopolysaccharide biosynthetic process"/>
    <property type="evidence" value="ECO:0007669"/>
    <property type="project" value="UniProtKB-ARBA"/>
</dbReference>
<feature type="transmembrane region" description="Helical" evidence="8">
    <location>
        <begin position="271"/>
        <end position="292"/>
    </location>
</feature>
<dbReference type="KEGG" id="atw:C0099_04120"/>
<sequence length="498" mass="55013">MRVWPATSRGWGVLIVLLCLLVFLIRISGPSDLEGYAQHRNIGYVMDMMWGGNWLAQHDIQGRILSKPPLHSWTIAPFAALFGVDRLAMSLPSLLAVLAMALLVFELGRRRFGLLAGGLAGLAVVMAPLMSKHVALVRSDALFALLILVGACAALRAWERPDGDWRGWTLFWIAGALATLTKGPLALVLAASGLLAVWWERRSDPDTPLPRGSHLPGVLAFLVITLAWFLAAWIEQGQDLIDKMLKQELLGHATGVHRDTTPGENLPKPTLFLLARFFPFSLFFFYALWRVFRHPATHVAERRIERFLTCWVLAGLLMFSLAAHHRPDLLLPLWPACALLAGREMSRLGERVGVRRFAVAVWVVVAVVLAGLFAQYHVAWGGRAENTDISESVRDAAQAFERSGLDAEALEHYGTPVTFQMALGTLRRWHSPESLAAILENPRRPVLVAFGYKSRDEPHLDGPGRVVEAVFEWPEEAGDGALLRVFRVSPAGLTAPAE</sequence>
<feature type="transmembrane region" description="Helical" evidence="8">
    <location>
        <begin position="170"/>
        <end position="197"/>
    </location>
</feature>
<evidence type="ECO:0000256" key="2">
    <source>
        <dbReference type="ARBA" id="ARBA00022475"/>
    </source>
</evidence>
<dbReference type="PANTHER" id="PTHR33908:SF11">
    <property type="entry name" value="MEMBRANE PROTEIN"/>
    <property type="match status" value="1"/>
</dbReference>
<dbReference type="EMBL" id="CP025682">
    <property type="protein sequence ID" value="AUN94196.1"/>
    <property type="molecule type" value="Genomic_DNA"/>
</dbReference>
<proteinExistence type="predicted"/>
<comment type="subcellular location">
    <subcellularLocation>
        <location evidence="1">Cell membrane</location>
        <topology evidence="1">Multi-pass membrane protein</topology>
    </subcellularLocation>
</comment>
<feature type="transmembrane region" description="Helical" evidence="8">
    <location>
        <begin position="6"/>
        <end position="25"/>
    </location>
</feature>
<protein>
    <recommendedName>
        <fullName evidence="9">Glycosyltransferase RgtA/B/C/D-like domain-containing protein</fullName>
    </recommendedName>
</protein>
<keyword evidence="6 8" id="KW-1133">Transmembrane helix</keyword>
<feature type="transmembrane region" description="Helical" evidence="8">
    <location>
        <begin position="87"/>
        <end position="105"/>
    </location>
</feature>
<dbReference type="GO" id="GO:0005886">
    <property type="term" value="C:plasma membrane"/>
    <property type="evidence" value="ECO:0007669"/>
    <property type="project" value="UniProtKB-SubCell"/>
</dbReference>
<feature type="transmembrane region" description="Helical" evidence="8">
    <location>
        <begin position="111"/>
        <end position="129"/>
    </location>
</feature>
<keyword evidence="3" id="KW-0328">Glycosyltransferase</keyword>
<evidence type="ECO:0000256" key="4">
    <source>
        <dbReference type="ARBA" id="ARBA00022679"/>
    </source>
</evidence>
<keyword evidence="5 8" id="KW-0812">Transmembrane</keyword>
<dbReference type="RefSeq" id="WP_102246267.1">
    <property type="nucleotide sequence ID" value="NZ_CP025682.1"/>
</dbReference>
<feature type="transmembrane region" description="Helical" evidence="8">
    <location>
        <begin position="304"/>
        <end position="323"/>
    </location>
</feature>
<evidence type="ECO:0000256" key="8">
    <source>
        <dbReference type="SAM" id="Phobius"/>
    </source>
</evidence>
<keyword evidence="2" id="KW-1003">Cell membrane</keyword>
<evidence type="ECO:0000313" key="11">
    <source>
        <dbReference type="Proteomes" id="UP000242205"/>
    </source>
</evidence>
<keyword evidence="7 8" id="KW-0472">Membrane</keyword>
<evidence type="ECO:0000256" key="1">
    <source>
        <dbReference type="ARBA" id="ARBA00004651"/>
    </source>
</evidence>
<keyword evidence="4" id="KW-0808">Transferase</keyword>
<feature type="domain" description="Glycosyltransferase RgtA/B/C/D-like" evidence="9">
    <location>
        <begin position="66"/>
        <end position="228"/>
    </location>
</feature>
<feature type="transmembrane region" description="Helical" evidence="8">
    <location>
        <begin position="217"/>
        <end position="234"/>
    </location>
</feature>
<name>A0A2I6S4K6_9RHOO</name>
<evidence type="ECO:0000256" key="7">
    <source>
        <dbReference type="ARBA" id="ARBA00023136"/>
    </source>
</evidence>
<organism evidence="10 11">
    <name type="scientific">Pseudazoarcus pumilus</name>
    <dbReference type="NCBI Taxonomy" id="2067960"/>
    <lineage>
        <taxon>Bacteria</taxon>
        <taxon>Pseudomonadati</taxon>
        <taxon>Pseudomonadota</taxon>
        <taxon>Betaproteobacteria</taxon>
        <taxon>Rhodocyclales</taxon>
        <taxon>Zoogloeaceae</taxon>
        <taxon>Pseudazoarcus</taxon>
    </lineage>
</organism>
<evidence type="ECO:0000256" key="5">
    <source>
        <dbReference type="ARBA" id="ARBA00022692"/>
    </source>
</evidence>
<keyword evidence="11" id="KW-1185">Reference proteome</keyword>
<feature type="transmembrane region" description="Helical" evidence="8">
    <location>
        <begin position="141"/>
        <end position="158"/>
    </location>
</feature>
<feature type="transmembrane region" description="Helical" evidence="8">
    <location>
        <begin position="357"/>
        <end position="378"/>
    </location>
</feature>
<evidence type="ECO:0000256" key="6">
    <source>
        <dbReference type="ARBA" id="ARBA00022989"/>
    </source>
</evidence>
<dbReference type="PANTHER" id="PTHR33908">
    <property type="entry name" value="MANNOSYLTRANSFERASE YKCB-RELATED"/>
    <property type="match status" value="1"/>
</dbReference>
<dbReference type="OrthoDB" id="9810951at2"/>
<gene>
    <name evidence="10" type="ORF">C0099_04120</name>
</gene>